<name>A0ABR8T6G7_9BACL</name>
<gene>
    <name evidence="2" type="ORF">H9647_25220</name>
</gene>
<organism evidence="2 3">
    <name type="scientific">Paenibacillus gallinarum</name>
    <dbReference type="NCBI Taxonomy" id="2762232"/>
    <lineage>
        <taxon>Bacteria</taxon>
        <taxon>Bacillati</taxon>
        <taxon>Bacillota</taxon>
        <taxon>Bacilli</taxon>
        <taxon>Bacillales</taxon>
        <taxon>Paenibacillaceae</taxon>
        <taxon>Paenibacillus</taxon>
    </lineage>
</organism>
<sequence>FYTTVIPQPKAQANPAVALALGAEIGVGAYVGVALTVGGLAALFGYAEYSNEVNEHAKRVWTGTQEAIVSSVKKSWTTAVAAGDKVMTLAQDSYTYTMNTIKDSVVFATPKVIKMVDGFQDLIKVKDAYTQSTNVVPSTGNTFYFWNGDQISSANADASYRFWLSWGFSNNDQTLTITYNNTSSGTYPKTLATVTNPAITSKMSVAIQYKWLAAEVFPGLMTIVPTAEIPNMRTKSDKIIEDLVMNPKAKSLPAPLGSDIMARLRTDKTKTLTWNPADQVWINPTTGISVPLSDVVFDFPVPKVTTKDGVATVTVPIGGVQTDIKTGEAVGGGTIPGIENPPLDWGDTATNKLDFGPLKMTGDMLTQKFPFSIPWDIQRQLAIFDVSAQTPNIKIDKTMNVFGTQMKMKFDLDFAMFDTLAVIARWFLIIAFDLGVILSIRRFLPE</sequence>
<feature type="non-terminal residue" evidence="2">
    <location>
        <position position="1"/>
    </location>
</feature>
<keyword evidence="1" id="KW-0472">Membrane</keyword>
<evidence type="ECO:0000313" key="3">
    <source>
        <dbReference type="Proteomes" id="UP000608071"/>
    </source>
</evidence>
<reference evidence="2 3" key="1">
    <citation type="submission" date="2020-08" db="EMBL/GenBank/DDBJ databases">
        <title>A Genomic Blueprint of the Chicken Gut Microbiome.</title>
        <authorList>
            <person name="Gilroy R."/>
            <person name="Ravi A."/>
            <person name="Getino M."/>
            <person name="Pursley I."/>
            <person name="Horton D.L."/>
            <person name="Alikhan N.-F."/>
            <person name="Baker D."/>
            <person name="Gharbi K."/>
            <person name="Hall N."/>
            <person name="Watson M."/>
            <person name="Adriaenssens E.M."/>
            <person name="Foster-Nyarko E."/>
            <person name="Jarju S."/>
            <person name="Secka A."/>
            <person name="Antonio M."/>
            <person name="Oren A."/>
            <person name="Chaudhuri R."/>
            <person name="La Ragione R.M."/>
            <person name="Hildebrand F."/>
            <person name="Pallen M.J."/>
        </authorList>
    </citation>
    <scope>NUCLEOTIDE SEQUENCE [LARGE SCALE GENOMIC DNA]</scope>
    <source>
        <strain evidence="2 3">Sa2BVA9</strain>
    </source>
</reference>
<keyword evidence="1" id="KW-1133">Transmembrane helix</keyword>
<keyword evidence="1" id="KW-0812">Transmembrane</keyword>
<comment type="caution">
    <text evidence="2">The sequence shown here is derived from an EMBL/GenBank/DDBJ whole genome shotgun (WGS) entry which is preliminary data.</text>
</comment>
<evidence type="ECO:0000313" key="2">
    <source>
        <dbReference type="EMBL" id="MBD7971365.1"/>
    </source>
</evidence>
<protein>
    <submittedName>
        <fullName evidence="2">Uncharacterized protein</fullName>
    </submittedName>
</protein>
<evidence type="ECO:0000256" key="1">
    <source>
        <dbReference type="SAM" id="Phobius"/>
    </source>
</evidence>
<feature type="transmembrane region" description="Helical" evidence="1">
    <location>
        <begin position="415"/>
        <end position="440"/>
    </location>
</feature>
<dbReference type="RefSeq" id="WP_191805223.1">
    <property type="nucleotide sequence ID" value="NZ_JACSQL010000032.1"/>
</dbReference>
<dbReference type="Proteomes" id="UP000608071">
    <property type="component" value="Unassembled WGS sequence"/>
</dbReference>
<keyword evidence="3" id="KW-1185">Reference proteome</keyword>
<dbReference type="EMBL" id="JACSQL010000032">
    <property type="protein sequence ID" value="MBD7971365.1"/>
    <property type="molecule type" value="Genomic_DNA"/>
</dbReference>
<accession>A0ABR8T6G7</accession>
<proteinExistence type="predicted"/>